<name>A0A485B9S4_RAOPL</name>
<proteinExistence type="predicted"/>
<protein>
    <submittedName>
        <fullName evidence="1">Uncharacterized protein</fullName>
    </submittedName>
</protein>
<dbReference type="AlphaFoldDB" id="A0A485B9S4"/>
<reference evidence="1 2" key="1">
    <citation type="submission" date="2019-03" db="EMBL/GenBank/DDBJ databases">
        <authorList>
            <consortium name="Pathogen Informatics"/>
        </authorList>
    </citation>
    <scope>NUCLEOTIDE SEQUENCE [LARGE SCALE GENOMIC DNA]</scope>
    <source>
        <strain evidence="1 2">NCTC12998</strain>
    </source>
</reference>
<dbReference type="Proteomes" id="UP000345637">
    <property type="component" value="Unassembled WGS sequence"/>
</dbReference>
<accession>A0A485B9S4</accession>
<evidence type="ECO:0000313" key="1">
    <source>
        <dbReference type="EMBL" id="VFS69561.1"/>
    </source>
</evidence>
<organism evidence="1 2">
    <name type="scientific">Raoultella planticola</name>
    <name type="common">Klebsiella planticola</name>
    <dbReference type="NCBI Taxonomy" id="575"/>
    <lineage>
        <taxon>Bacteria</taxon>
        <taxon>Pseudomonadati</taxon>
        <taxon>Pseudomonadota</taxon>
        <taxon>Gammaproteobacteria</taxon>
        <taxon>Enterobacterales</taxon>
        <taxon>Enterobacteriaceae</taxon>
        <taxon>Klebsiella/Raoultella group</taxon>
        <taxon>Raoultella</taxon>
    </lineage>
</organism>
<evidence type="ECO:0000313" key="2">
    <source>
        <dbReference type="Proteomes" id="UP000345637"/>
    </source>
</evidence>
<gene>
    <name evidence="1" type="ORF">NCTC12998_03568</name>
</gene>
<sequence length="94" mass="10262">MLDDGNVGFHLGWQVVLLPDTGNAFQVFTRTFGVLAAQLIAARAGVSVQIEKRFFFLFQRFNDQTLNGVFKDVGVVACVKAVAITEHGCRDSGN</sequence>
<dbReference type="EMBL" id="CAADJE010000024">
    <property type="protein sequence ID" value="VFS69561.1"/>
    <property type="molecule type" value="Genomic_DNA"/>
</dbReference>